<evidence type="ECO:0000256" key="3">
    <source>
        <dbReference type="ARBA" id="ARBA00022801"/>
    </source>
</evidence>
<dbReference type="Pfam" id="PF17815">
    <property type="entry name" value="PDZ_3"/>
    <property type="match status" value="1"/>
</dbReference>
<dbReference type="InterPro" id="IPR009003">
    <property type="entry name" value="Peptidase_S1_PA"/>
</dbReference>
<keyword evidence="7" id="KW-1185">Reference proteome</keyword>
<dbReference type="PANTHER" id="PTHR45980">
    <property type="match status" value="1"/>
</dbReference>
<evidence type="ECO:0000256" key="1">
    <source>
        <dbReference type="ARBA" id="ARBA00010541"/>
    </source>
</evidence>
<dbReference type="EMBL" id="BFEA01000328">
    <property type="protein sequence ID" value="GBG79801.1"/>
    <property type="molecule type" value="Genomic_DNA"/>
</dbReference>
<feature type="domain" description="Protease Do-like PDZ" evidence="5">
    <location>
        <begin position="648"/>
        <end position="733"/>
    </location>
</feature>
<dbReference type="GO" id="GO:0006508">
    <property type="term" value="P:proteolysis"/>
    <property type="evidence" value="ECO:0007669"/>
    <property type="project" value="UniProtKB-KW"/>
</dbReference>
<dbReference type="Gene3D" id="2.30.42.10">
    <property type="match status" value="1"/>
</dbReference>
<proteinExistence type="inferred from homology"/>
<dbReference type="Gene3D" id="3.20.190.20">
    <property type="match status" value="1"/>
</dbReference>
<dbReference type="PANTHER" id="PTHR45980:SF9">
    <property type="entry name" value="PROTEASE DO-LIKE 10, MITOCHONDRIAL-RELATED"/>
    <property type="match status" value="1"/>
</dbReference>
<comment type="similarity">
    <text evidence="1">Belongs to the peptidase S1C family.</text>
</comment>
<accession>A0A388LBX2</accession>
<dbReference type="InterPro" id="IPR043504">
    <property type="entry name" value="Peptidase_S1_PA_chymotrypsin"/>
</dbReference>
<keyword evidence="2" id="KW-0645">Protease</keyword>
<protein>
    <recommendedName>
        <fullName evidence="5">Protease Do-like PDZ domain-containing protein</fullName>
    </recommendedName>
</protein>
<gene>
    <name evidence="6" type="ORF">CBR_g30063</name>
</gene>
<dbReference type="SUPFAM" id="SSF50494">
    <property type="entry name" value="Trypsin-like serine proteases"/>
    <property type="match status" value="1"/>
</dbReference>
<dbReference type="Gramene" id="GBG79801">
    <property type="protein sequence ID" value="GBG79801"/>
    <property type="gene ID" value="CBR_g30063"/>
</dbReference>
<dbReference type="PRINTS" id="PR00834">
    <property type="entry name" value="PROTEASES2C"/>
</dbReference>
<dbReference type="OrthoDB" id="4217619at2759"/>
<dbReference type="GO" id="GO:0004252">
    <property type="term" value="F:serine-type endopeptidase activity"/>
    <property type="evidence" value="ECO:0007669"/>
    <property type="project" value="InterPro"/>
</dbReference>
<dbReference type="Proteomes" id="UP000265515">
    <property type="component" value="Unassembled WGS sequence"/>
</dbReference>
<keyword evidence="4" id="KW-0720">Serine protease</keyword>
<sequence>MASAARAGRGAIEASRRLLGRGWQGTHGISRVRNASLVGGELLRPRRAVGSGIGTLQRIAGGTSIATTTGNVAEQQVWPMGKAPLSAGTCQRGGGGGGGGGEGEIVGAMEAERCWASGITRRSGSHAVVVGEAAGAIATPVPIARVATGMEPANLIGGGEQRRGFLFPPRTAACPDLDLSSSSSGLVKLSSSAGCRDEETAAPFVARSAGKEGFGGNGWVGGWNVRATRGISSGRRLLYERSLQEPSGHLSAGISIPMGMSTADLESARSVVRTDRDPDFGQQRNQLIRATGCPGAGAGVGGVGGGDGLPVAAPAAGSSPVAAGAASSVAAAVSMPAYVAAELPLDPIVKIFSVSSSPNYFLPWQNKPQRETSGSGFVIKGRRIVTNAHVVADQTFVLVRKHGCSTRFKAEVEAVGHECDLALLRVDNENFWEGMYHLELGEIPNLQEAVAVVGYPQGGDNISVTGGVVSRVEPCQYAHGAAHLMAIQIDAAINPGNSGGPALMEDKVVGVAFQNLLGAENIGYIIPVSIIQHFLEDVEQRGRYMGFCTLGLTCQSMENEQLRQHLNMASGMTGVLVNKIHPLTDVSTKIKKDDVIMAFDGVPISNDGTVPFRRKERISFDYLVSLKKAGESGRLTILREGVQMDLDVIIGPVLLDDVNTGYQHLAELQVKKVNGTAVHNLTHLKWLVEACKEEHLRLDLDDDRVVVLNFAAAKEASRRILQRHRIPTHVSEDLTHADNSRGGAVKDVKDGDGDICSWESVGVANGAGSGGGGGDKEAVAKLRALLAGSRKKRVALDSVGLDRRWTPAGNPDRNCC</sequence>
<dbReference type="Pfam" id="PF13365">
    <property type="entry name" value="Trypsin_2"/>
    <property type="match status" value="1"/>
</dbReference>
<evidence type="ECO:0000313" key="7">
    <source>
        <dbReference type="Proteomes" id="UP000265515"/>
    </source>
</evidence>
<comment type="caution">
    <text evidence="6">The sequence shown here is derived from an EMBL/GenBank/DDBJ whole genome shotgun (WGS) entry which is preliminary data.</text>
</comment>
<reference evidence="6 7" key="1">
    <citation type="journal article" date="2018" name="Cell">
        <title>The Chara Genome: Secondary Complexity and Implications for Plant Terrestrialization.</title>
        <authorList>
            <person name="Nishiyama T."/>
            <person name="Sakayama H."/>
            <person name="Vries J.D."/>
            <person name="Buschmann H."/>
            <person name="Saint-Marcoux D."/>
            <person name="Ullrich K.K."/>
            <person name="Haas F.B."/>
            <person name="Vanderstraeten L."/>
            <person name="Becker D."/>
            <person name="Lang D."/>
            <person name="Vosolsobe S."/>
            <person name="Rombauts S."/>
            <person name="Wilhelmsson P.K.I."/>
            <person name="Janitza P."/>
            <person name="Kern R."/>
            <person name="Heyl A."/>
            <person name="Rumpler F."/>
            <person name="Villalobos L.I.A.C."/>
            <person name="Clay J.M."/>
            <person name="Skokan R."/>
            <person name="Toyoda A."/>
            <person name="Suzuki Y."/>
            <person name="Kagoshima H."/>
            <person name="Schijlen E."/>
            <person name="Tajeshwar N."/>
            <person name="Catarino B."/>
            <person name="Hetherington A.J."/>
            <person name="Saltykova A."/>
            <person name="Bonnot C."/>
            <person name="Breuninger H."/>
            <person name="Symeonidi A."/>
            <person name="Radhakrishnan G.V."/>
            <person name="Van Nieuwerburgh F."/>
            <person name="Deforce D."/>
            <person name="Chang C."/>
            <person name="Karol K.G."/>
            <person name="Hedrich R."/>
            <person name="Ulvskov P."/>
            <person name="Glockner G."/>
            <person name="Delwiche C.F."/>
            <person name="Petrasek J."/>
            <person name="Van de Peer Y."/>
            <person name="Friml J."/>
            <person name="Beilby M."/>
            <person name="Dolan L."/>
            <person name="Kohara Y."/>
            <person name="Sugano S."/>
            <person name="Fujiyama A."/>
            <person name="Delaux P.-M."/>
            <person name="Quint M."/>
            <person name="TheiBen G."/>
            <person name="Hagemann M."/>
            <person name="Harholt J."/>
            <person name="Dunand C."/>
            <person name="Zachgo S."/>
            <person name="Langdale J."/>
            <person name="Maumus F."/>
            <person name="Straeten D.V.D."/>
            <person name="Gould S.B."/>
            <person name="Rensing S.A."/>
        </authorList>
    </citation>
    <scope>NUCLEOTIDE SEQUENCE [LARGE SCALE GENOMIC DNA]</scope>
    <source>
        <strain evidence="6 7">S276</strain>
    </source>
</reference>
<dbReference type="InterPro" id="IPR036034">
    <property type="entry name" value="PDZ_sf"/>
</dbReference>
<dbReference type="SUPFAM" id="SSF50156">
    <property type="entry name" value="PDZ domain-like"/>
    <property type="match status" value="1"/>
</dbReference>
<name>A0A388LBX2_CHABU</name>
<dbReference type="AlphaFoldDB" id="A0A388LBX2"/>
<evidence type="ECO:0000256" key="4">
    <source>
        <dbReference type="ARBA" id="ARBA00022825"/>
    </source>
</evidence>
<dbReference type="InterPro" id="IPR046449">
    <property type="entry name" value="DEGP_PDZ_sf"/>
</dbReference>
<keyword evidence="3" id="KW-0378">Hydrolase</keyword>
<evidence type="ECO:0000313" key="6">
    <source>
        <dbReference type="EMBL" id="GBG79801.1"/>
    </source>
</evidence>
<dbReference type="InterPro" id="IPR001940">
    <property type="entry name" value="Peptidase_S1C"/>
</dbReference>
<dbReference type="Gene3D" id="2.40.10.10">
    <property type="entry name" value="Trypsin-like serine proteases"/>
    <property type="match status" value="2"/>
</dbReference>
<evidence type="ECO:0000256" key="2">
    <source>
        <dbReference type="ARBA" id="ARBA00022670"/>
    </source>
</evidence>
<dbReference type="InterPro" id="IPR041517">
    <property type="entry name" value="DEGP_PDZ"/>
</dbReference>
<evidence type="ECO:0000259" key="5">
    <source>
        <dbReference type="Pfam" id="PF17815"/>
    </source>
</evidence>
<dbReference type="STRING" id="69332.A0A388LBX2"/>
<organism evidence="6 7">
    <name type="scientific">Chara braunii</name>
    <name type="common">Braun's stonewort</name>
    <dbReference type="NCBI Taxonomy" id="69332"/>
    <lineage>
        <taxon>Eukaryota</taxon>
        <taxon>Viridiplantae</taxon>
        <taxon>Streptophyta</taxon>
        <taxon>Charophyceae</taxon>
        <taxon>Charales</taxon>
        <taxon>Characeae</taxon>
        <taxon>Chara</taxon>
    </lineage>
</organism>